<dbReference type="AlphaFoldDB" id="A0A8T1VTH5"/>
<evidence type="ECO:0000256" key="2">
    <source>
        <dbReference type="ARBA" id="ARBA00022679"/>
    </source>
</evidence>
<dbReference type="PANTHER" id="PTHR48043">
    <property type="entry name" value="EG:EG0003.4 PROTEIN-RELATED"/>
    <property type="match status" value="1"/>
</dbReference>
<evidence type="ECO:0000313" key="5">
    <source>
        <dbReference type="Proteomes" id="UP000694044"/>
    </source>
</evidence>
<keyword evidence="1" id="KW-0328">Glycosyltransferase</keyword>
<protein>
    <submittedName>
        <fullName evidence="4">Uncharacterized protein</fullName>
    </submittedName>
</protein>
<dbReference type="PANTHER" id="PTHR48043:SF145">
    <property type="entry name" value="FI06409P-RELATED"/>
    <property type="match status" value="1"/>
</dbReference>
<gene>
    <name evidence="4" type="ORF">PHYPSEUDO_002271</name>
</gene>
<dbReference type="EMBL" id="JAGDFM010000139">
    <property type="protein sequence ID" value="KAG7384742.1"/>
    <property type="molecule type" value="Genomic_DNA"/>
</dbReference>
<organism evidence="4 5">
    <name type="scientific">Phytophthora pseudosyringae</name>
    <dbReference type="NCBI Taxonomy" id="221518"/>
    <lineage>
        <taxon>Eukaryota</taxon>
        <taxon>Sar</taxon>
        <taxon>Stramenopiles</taxon>
        <taxon>Oomycota</taxon>
        <taxon>Peronosporomycetes</taxon>
        <taxon>Peronosporales</taxon>
        <taxon>Peronosporaceae</taxon>
        <taxon>Phytophthora</taxon>
    </lineage>
</organism>
<comment type="caution">
    <text evidence="4">The sequence shown here is derived from an EMBL/GenBank/DDBJ whole genome shotgun (WGS) entry which is preliminary data.</text>
</comment>
<dbReference type="InterPro" id="IPR050271">
    <property type="entry name" value="UDP-glycosyltransferase"/>
</dbReference>
<name>A0A8T1VTH5_9STRA</name>
<feature type="transmembrane region" description="Helical" evidence="3">
    <location>
        <begin position="556"/>
        <end position="586"/>
    </location>
</feature>
<dbReference type="GO" id="GO:0008194">
    <property type="term" value="F:UDP-glycosyltransferase activity"/>
    <property type="evidence" value="ECO:0007669"/>
    <property type="project" value="InterPro"/>
</dbReference>
<evidence type="ECO:0000256" key="3">
    <source>
        <dbReference type="SAM" id="Phobius"/>
    </source>
</evidence>
<proteinExistence type="predicted"/>
<dbReference type="OrthoDB" id="5835829at2759"/>
<keyword evidence="3" id="KW-1133">Transmembrane helix</keyword>
<keyword evidence="5" id="KW-1185">Reference proteome</keyword>
<dbReference type="CDD" id="cd03784">
    <property type="entry name" value="GT1_Gtf-like"/>
    <property type="match status" value="1"/>
</dbReference>
<keyword evidence="2" id="KW-0808">Transferase</keyword>
<evidence type="ECO:0000313" key="4">
    <source>
        <dbReference type="EMBL" id="KAG7384742.1"/>
    </source>
</evidence>
<sequence>MAESELSGLRSVAVQSTHIHRVRLLTTASASPSSKPRAAPEPSLRLRLQRQWRANAWLLLALGFLCCLARLGADAAASKSKHNSAAASSSDLYVVLVSIPVLDKMLPLKHLAESLLSRGVRVGFALPENCRQWVSDLEGLEFISLGNIAGKGRATAPDPSELQSLGVYESYANALRYYASFQRPMFGALLEDLEDDRPNLVVVDRYTFAGFDACHRLQLPYVVNDPHLLFDIDSPPAYIPAPFSNFTMHTTSVLERCLNSYYRLRFRLGLVHVYKEINVVRQEHGLQAIDSKHQVHGHALVLVNSVFGLDEARPMTPQFRMVGLLQSQKLQHERAEAESSSVGRSRFPATLTTWLEAPEHQGKPLLFISFQTDVPLTPEFITTIMNALETVDARLLWKITLQEQAAFDLRSRPRDSVLFLGDGLDDAAVLALAPEIELLVTAGDFQTMQEALVVGVPILGLPHSAEQVEGVNAVVRAGAGLRLDGKTFSESSLRDAVDRMLVDEHEHFKANAEHLGEIVKTGGGVERAADELLAVAEFGARHLLPMRNLQPLYKTYLVDVYLIYGAILCGAAIILRTFVSVVLSIFQPLTPLEVLEAEELAANGQVGRADEVGHKAVQ</sequence>
<reference evidence="4" key="1">
    <citation type="submission" date="2021-02" db="EMBL/GenBank/DDBJ databases">
        <authorList>
            <person name="Palmer J.M."/>
        </authorList>
    </citation>
    <scope>NUCLEOTIDE SEQUENCE</scope>
    <source>
        <strain evidence="4">SCRP734</strain>
    </source>
</reference>
<dbReference type="Pfam" id="PF00201">
    <property type="entry name" value="UDPGT"/>
    <property type="match status" value="1"/>
</dbReference>
<evidence type="ECO:0000256" key="1">
    <source>
        <dbReference type="ARBA" id="ARBA00022676"/>
    </source>
</evidence>
<accession>A0A8T1VTH5</accession>
<keyword evidence="3" id="KW-0812">Transmembrane</keyword>
<keyword evidence="3" id="KW-0472">Membrane</keyword>
<dbReference type="Proteomes" id="UP000694044">
    <property type="component" value="Unassembled WGS sequence"/>
</dbReference>
<dbReference type="InterPro" id="IPR002213">
    <property type="entry name" value="UDP_glucos_trans"/>
</dbReference>